<evidence type="ECO:0000313" key="8">
    <source>
        <dbReference type="EMBL" id="GAA4468721.1"/>
    </source>
</evidence>
<keyword evidence="1 5" id="KW-0597">Phosphoprotein</keyword>
<dbReference type="PROSITE" id="PS50043">
    <property type="entry name" value="HTH_LUXR_2"/>
    <property type="match status" value="1"/>
</dbReference>
<dbReference type="SUPFAM" id="SSF52172">
    <property type="entry name" value="CheY-like"/>
    <property type="match status" value="1"/>
</dbReference>
<feature type="domain" description="Response regulatory" evidence="7">
    <location>
        <begin position="12"/>
        <end position="128"/>
    </location>
</feature>
<evidence type="ECO:0000256" key="4">
    <source>
        <dbReference type="ARBA" id="ARBA00023163"/>
    </source>
</evidence>
<proteinExistence type="predicted"/>
<organism evidence="8 9">
    <name type="scientific">Novipirellula rosea</name>
    <dbReference type="NCBI Taxonomy" id="1031540"/>
    <lineage>
        <taxon>Bacteria</taxon>
        <taxon>Pseudomonadati</taxon>
        <taxon>Planctomycetota</taxon>
        <taxon>Planctomycetia</taxon>
        <taxon>Pirellulales</taxon>
        <taxon>Pirellulaceae</taxon>
        <taxon>Novipirellula</taxon>
    </lineage>
</organism>
<comment type="caution">
    <text evidence="8">The sequence shown here is derived from an EMBL/GenBank/DDBJ whole genome shotgun (WGS) entry which is preliminary data.</text>
</comment>
<evidence type="ECO:0000259" key="7">
    <source>
        <dbReference type="PROSITE" id="PS50110"/>
    </source>
</evidence>
<dbReference type="InterPro" id="IPR000792">
    <property type="entry name" value="Tscrpt_reg_LuxR_C"/>
</dbReference>
<dbReference type="PROSITE" id="PS00622">
    <property type="entry name" value="HTH_LUXR_1"/>
    <property type="match status" value="1"/>
</dbReference>
<protein>
    <submittedName>
        <fullName evidence="8">Response regulator transcription factor</fullName>
    </submittedName>
</protein>
<evidence type="ECO:0000256" key="1">
    <source>
        <dbReference type="ARBA" id="ARBA00022553"/>
    </source>
</evidence>
<evidence type="ECO:0000313" key="9">
    <source>
        <dbReference type="Proteomes" id="UP001500840"/>
    </source>
</evidence>
<dbReference type="InterPro" id="IPR001789">
    <property type="entry name" value="Sig_transdc_resp-reg_receiver"/>
</dbReference>
<evidence type="ECO:0000256" key="3">
    <source>
        <dbReference type="ARBA" id="ARBA00023125"/>
    </source>
</evidence>
<dbReference type="SUPFAM" id="SSF46894">
    <property type="entry name" value="C-terminal effector domain of the bipartite response regulators"/>
    <property type="match status" value="1"/>
</dbReference>
<gene>
    <name evidence="8" type="ORF">GCM10023156_60090</name>
</gene>
<dbReference type="InterPro" id="IPR039420">
    <property type="entry name" value="WalR-like"/>
</dbReference>
<dbReference type="PRINTS" id="PR00038">
    <property type="entry name" value="HTHLUXR"/>
</dbReference>
<dbReference type="InterPro" id="IPR058245">
    <property type="entry name" value="NreC/VraR/RcsB-like_REC"/>
</dbReference>
<dbReference type="PANTHER" id="PTHR43214:SF41">
    <property type="entry name" value="NITRATE_NITRITE RESPONSE REGULATOR PROTEIN NARP"/>
    <property type="match status" value="1"/>
</dbReference>
<feature type="modified residue" description="4-aspartylphosphate" evidence="5">
    <location>
        <position position="63"/>
    </location>
</feature>
<evidence type="ECO:0000256" key="2">
    <source>
        <dbReference type="ARBA" id="ARBA00023015"/>
    </source>
</evidence>
<dbReference type="CDD" id="cd17535">
    <property type="entry name" value="REC_NarL-like"/>
    <property type="match status" value="1"/>
</dbReference>
<dbReference type="SMART" id="SM00421">
    <property type="entry name" value="HTH_LUXR"/>
    <property type="match status" value="1"/>
</dbReference>
<dbReference type="Gene3D" id="3.40.50.2300">
    <property type="match status" value="1"/>
</dbReference>
<dbReference type="EMBL" id="BAABGA010000099">
    <property type="protein sequence ID" value="GAA4468721.1"/>
    <property type="molecule type" value="Genomic_DNA"/>
</dbReference>
<dbReference type="Pfam" id="PF00196">
    <property type="entry name" value="GerE"/>
    <property type="match status" value="1"/>
</dbReference>
<dbReference type="Proteomes" id="UP001500840">
    <property type="component" value="Unassembled WGS sequence"/>
</dbReference>
<name>A0ABP8NP85_9BACT</name>
<dbReference type="RefSeq" id="WP_345327361.1">
    <property type="nucleotide sequence ID" value="NZ_BAABGA010000099.1"/>
</dbReference>
<sequence length="224" mass="24738">MTTTSTSGKPARIAVVDDHGIVRFGYAQLINQEPTLEVCGMASTEQEGLQMLREQQPDLAIIDLSLDEGDGLDLIKSAMSINPEIKILVISAHDENLYAHRVLAAGALGFINKRRAPEKLIDGIQAILRGNFFFSEEVTKTLIRGRVGNHRTLAPVGIDSLTNRELQVLEHVGKGQCTRQIADAMYLSAKTIERHKENIKQKLGIENATQLVQRATQWVLGRGF</sequence>
<dbReference type="PROSITE" id="PS50110">
    <property type="entry name" value="RESPONSE_REGULATORY"/>
    <property type="match status" value="1"/>
</dbReference>
<evidence type="ECO:0000259" key="6">
    <source>
        <dbReference type="PROSITE" id="PS50043"/>
    </source>
</evidence>
<reference evidence="9" key="1">
    <citation type="journal article" date="2019" name="Int. J. Syst. Evol. Microbiol.">
        <title>The Global Catalogue of Microorganisms (GCM) 10K type strain sequencing project: providing services to taxonomists for standard genome sequencing and annotation.</title>
        <authorList>
            <consortium name="The Broad Institute Genomics Platform"/>
            <consortium name="The Broad Institute Genome Sequencing Center for Infectious Disease"/>
            <person name="Wu L."/>
            <person name="Ma J."/>
        </authorList>
    </citation>
    <scope>NUCLEOTIDE SEQUENCE [LARGE SCALE GENOMIC DNA]</scope>
    <source>
        <strain evidence="9">JCM 17759</strain>
    </source>
</reference>
<dbReference type="PANTHER" id="PTHR43214">
    <property type="entry name" value="TWO-COMPONENT RESPONSE REGULATOR"/>
    <property type="match status" value="1"/>
</dbReference>
<dbReference type="InterPro" id="IPR011006">
    <property type="entry name" value="CheY-like_superfamily"/>
</dbReference>
<dbReference type="CDD" id="cd06170">
    <property type="entry name" value="LuxR_C_like"/>
    <property type="match status" value="1"/>
</dbReference>
<accession>A0ABP8NP85</accession>
<keyword evidence="3" id="KW-0238">DNA-binding</keyword>
<dbReference type="Pfam" id="PF00072">
    <property type="entry name" value="Response_reg"/>
    <property type="match status" value="1"/>
</dbReference>
<dbReference type="InterPro" id="IPR016032">
    <property type="entry name" value="Sig_transdc_resp-reg_C-effctor"/>
</dbReference>
<dbReference type="SMART" id="SM00448">
    <property type="entry name" value="REC"/>
    <property type="match status" value="1"/>
</dbReference>
<keyword evidence="2" id="KW-0805">Transcription regulation</keyword>
<keyword evidence="4" id="KW-0804">Transcription</keyword>
<evidence type="ECO:0000256" key="5">
    <source>
        <dbReference type="PROSITE-ProRule" id="PRU00169"/>
    </source>
</evidence>
<feature type="domain" description="HTH luxR-type" evidence="6">
    <location>
        <begin position="154"/>
        <end position="219"/>
    </location>
</feature>
<keyword evidence="9" id="KW-1185">Reference proteome</keyword>